<dbReference type="EMBL" id="MZMQ01000002">
    <property type="protein sequence ID" value="OQJ61406.1"/>
    <property type="molecule type" value="Genomic_DNA"/>
</dbReference>
<feature type="transmembrane region" description="Helical" evidence="2">
    <location>
        <begin position="65"/>
        <end position="85"/>
    </location>
</feature>
<sequence>MLSEEEPPAPGGLGTPFSEFDLPQHHAKTQRTLAFATLGLAGLLYLGAGIFLATDVVSDDQFGRLTAAFSPFTALAAGAIGFYFGKRD</sequence>
<name>A0A225CI80_9MICO</name>
<dbReference type="EMBL" id="MZMQ01000002">
    <property type="protein sequence ID" value="OQJ61452.1"/>
    <property type="molecule type" value="Genomic_DNA"/>
</dbReference>
<keyword evidence="2" id="KW-0812">Transmembrane</keyword>
<gene>
    <name evidence="3" type="ORF">B5P24_15420</name>
    <name evidence="4" type="ORF">B5P24_15660</name>
</gene>
<evidence type="ECO:0000313" key="4">
    <source>
        <dbReference type="EMBL" id="OQJ61452.1"/>
    </source>
</evidence>
<evidence type="ECO:0000256" key="1">
    <source>
        <dbReference type="SAM" id="MobiDB-lite"/>
    </source>
</evidence>
<protein>
    <submittedName>
        <fullName evidence="4">Uncharacterized protein</fullName>
    </submittedName>
</protein>
<reference evidence="4" key="1">
    <citation type="submission" date="2017-03" db="EMBL/GenBank/DDBJ databases">
        <authorList>
            <person name="Afonso C.L."/>
            <person name="Miller P.J."/>
            <person name="Scott M.A."/>
            <person name="Spackman E."/>
            <person name="Goraichik I."/>
            <person name="Dimitrov K.M."/>
            <person name="Suarez D.L."/>
            <person name="Swayne D.E."/>
        </authorList>
    </citation>
    <scope>NUCLEOTIDE SEQUENCE [LARGE SCALE GENOMIC DNA]</scope>
    <source>
        <strain evidence="4">ATCC 33566</strain>
    </source>
</reference>
<evidence type="ECO:0000256" key="2">
    <source>
        <dbReference type="SAM" id="Phobius"/>
    </source>
</evidence>
<dbReference type="AlphaFoldDB" id="A0A225CI80"/>
<evidence type="ECO:0000313" key="5">
    <source>
        <dbReference type="Proteomes" id="UP000215316"/>
    </source>
</evidence>
<dbReference type="Proteomes" id="UP000215316">
    <property type="component" value="Unassembled WGS sequence"/>
</dbReference>
<organism evidence="4 5">
    <name type="scientific">Clavibacter tessellarius</name>
    <dbReference type="NCBI Taxonomy" id="31965"/>
    <lineage>
        <taxon>Bacteria</taxon>
        <taxon>Bacillati</taxon>
        <taxon>Actinomycetota</taxon>
        <taxon>Actinomycetes</taxon>
        <taxon>Micrococcales</taxon>
        <taxon>Microbacteriaceae</taxon>
        <taxon>Clavibacter</taxon>
    </lineage>
</organism>
<evidence type="ECO:0000313" key="3">
    <source>
        <dbReference type="EMBL" id="OQJ61406.1"/>
    </source>
</evidence>
<accession>A0A225CI80</accession>
<keyword evidence="2" id="KW-0472">Membrane</keyword>
<feature type="region of interest" description="Disordered" evidence="1">
    <location>
        <begin position="1"/>
        <end position="21"/>
    </location>
</feature>
<dbReference type="RefSeq" id="WP_094131539.1">
    <property type="nucleotide sequence ID" value="NZ_CP040790.1"/>
</dbReference>
<reference evidence="4" key="2">
    <citation type="submission" date="2017-08" db="EMBL/GenBank/DDBJ databases">
        <title>Genomes of multiple Clavibacter strains from different subspecies.</title>
        <authorList>
            <person name="Yuan X.-K."/>
            <person name="Li X.-S."/>
            <person name="Nie J."/>
            <person name="De Boer S.H."/>
        </authorList>
    </citation>
    <scope>NUCLEOTIDE SEQUENCE [LARGE SCALE GENOMIC DNA]</scope>
    <source>
        <strain evidence="4">ATCC 33566</strain>
    </source>
</reference>
<keyword evidence="5" id="KW-1185">Reference proteome</keyword>
<feature type="transmembrane region" description="Helical" evidence="2">
    <location>
        <begin position="33"/>
        <end position="53"/>
    </location>
</feature>
<keyword evidence="2" id="KW-1133">Transmembrane helix</keyword>
<proteinExistence type="predicted"/>
<comment type="caution">
    <text evidence="4">The sequence shown here is derived from an EMBL/GenBank/DDBJ whole genome shotgun (WGS) entry which is preliminary data.</text>
</comment>